<name>A0A2G9TXK7_TELCI</name>
<evidence type="ECO:0000313" key="3">
    <source>
        <dbReference type="Proteomes" id="UP000230423"/>
    </source>
</evidence>
<evidence type="ECO:0000256" key="1">
    <source>
        <dbReference type="SAM" id="SignalP"/>
    </source>
</evidence>
<protein>
    <submittedName>
        <fullName evidence="2">Uncharacterized protein</fullName>
    </submittedName>
</protein>
<gene>
    <name evidence="2" type="ORF">TELCIR_16481</name>
</gene>
<feature type="signal peptide" evidence="1">
    <location>
        <begin position="1"/>
        <end position="16"/>
    </location>
</feature>
<keyword evidence="1" id="KW-0732">Signal</keyword>
<sequence>MPSLLWLAFIIPVALAGQIRIGSGDYLQSPRKCVKSPSNTMIRYQRSDGSIVYHDRPTKQEVALLVKATFG</sequence>
<reference evidence="2 3" key="1">
    <citation type="submission" date="2015-09" db="EMBL/GenBank/DDBJ databases">
        <title>Draft genome of the parasitic nematode Teladorsagia circumcincta isolate WARC Sus (inbred).</title>
        <authorList>
            <person name="Mitreva M."/>
        </authorList>
    </citation>
    <scope>NUCLEOTIDE SEQUENCE [LARGE SCALE GENOMIC DNA]</scope>
    <source>
        <strain evidence="2 3">S</strain>
    </source>
</reference>
<accession>A0A2G9TXK7</accession>
<dbReference type="AlphaFoldDB" id="A0A2G9TXK7"/>
<evidence type="ECO:0000313" key="2">
    <source>
        <dbReference type="EMBL" id="PIO61980.1"/>
    </source>
</evidence>
<feature type="chain" id="PRO_5013654921" evidence="1">
    <location>
        <begin position="17"/>
        <end position="71"/>
    </location>
</feature>
<organism evidence="2 3">
    <name type="scientific">Teladorsagia circumcincta</name>
    <name type="common">Brown stomach worm</name>
    <name type="synonym">Ostertagia circumcincta</name>
    <dbReference type="NCBI Taxonomy" id="45464"/>
    <lineage>
        <taxon>Eukaryota</taxon>
        <taxon>Metazoa</taxon>
        <taxon>Ecdysozoa</taxon>
        <taxon>Nematoda</taxon>
        <taxon>Chromadorea</taxon>
        <taxon>Rhabditida</taxon>
        <taxon>Rhabditina</taxon>
        <taxon>Rhabditomorpha</taxon>
        <taxon>Strongyloidea</taxon>
        <taxon>Trichostrongylidae</taxon>
        <taxon>Teladorsagia</taxon>
    </lineage>
</organism>
<dbReference type="Proteomes" id="UP000230423">
    <property type="component" value="Unassembled WGS sequence"/>
</dbReference>
<dbReference type="EMBL" id="KZ352745">
    <property type="protein sequence ID" value="PIO61980.1"/>
    <property type="molecule type" value="Genomic_DNA"/>
</dbReference>
<keyword evidence="3" id="KW-1185">Reference proteome</keyword>
<proteinExistence type="predicted"/>